<evidence type="ECO:0000256" key="1">
    <source>
        <dbReference type="SAM" id="MobiDB-lite"/>
    </source>
</evidence>
<feature type="region of interest" description="Disordered" evidence="1">
    <location>
        <begin position="228"/>
        <end position="278"/>
    </location>
</feature>
<feature type="region of interest" description="Disordered" evidence="1">
    <location>
        <begin position="119"/>
        <end position="159"/>
    </location>
</feature>
<comment type="caution">
    <text evidence="2">The sequence shown here is derived from an EMBL/GenBank/DDBJ whole genome shotgun (WGS) entry which is preliminary data.</text>
</comment>
<proteinExistence type="predicted"/>
<accession>A0A423X4Q3</accession>
<dbReference type="EMBL" id="LKEB01000028">
    <property type="protein sequence ID" value="ROW10711.1"/>
    <property type="molecule type" value="Genomic_DNA"/>
</dbReference>
<dbReference type="InParanoid" id="A0A423X4Q3"/>
<sequence>MIHLQPTVISLTMSEVKDLETRRRYRKYLQREENPTSEETVQRRSSPALESKEPPRMSGSSQNREVSSSPITASVDPLPSSPLERIIDELDGSTEDAEHSPTTLSLDVGLAVAEPEPRISLDSLDSPSLLNLPSSAGLSARPRRPRQSQSSLNGDRPTESVKALASLFEQRLSIRTAREQEDTIGSEMAASSRCRPAASMPSLPPPFSQRTRRVSVERTWTRNLALRSRESVDSEVSPSHSTHQRRVSSCHDSIEVHDDGQPGPSQPTERRQSSHSHVAALSNGLQITVKLPHELSRGTWPITRSYNAANTRPAIIAGSGFQDHSST</sequence>
<dbReference type="Proteomes" id="UP000285146">
    <property type="component" value="Unassembled WGS sequence"/>
</dbReference>
<reference evidence="2 3" key="1">
    <citation type="submission" date="2015-09" db="EMBL/GenBank/DDBJ databases">
        <title>Host preference determinants of Valsa canker pathogens revealed by comparative genomics.</title>
        <authorList>
            <person name="Yin Z."/>
            <person name="Huang L."/>
        </authorList>
    </citation>
    <scope>NUCLEOTIDE SEQUENCE [LARGE SCALE GENOMIC DNA]</scope>
    <source>
        <strain evidence="2 3">SXYLt</strain>
    </source>
</reference>
<dbReference type="AlphaFoldDB" id="A0A423X4Q3"/>
<name>A0A423X4Q3_9PEZI</name>
<feature type="region of interest" description="Disordered" evidence="1">
    <location>
        <begin position="27"/>
        <end position="82"/>
    </location>
</feature>
<evidence type="ECO:0000313" key="2">
    <source>
        <dbReference type="EMBL" id="ROW10711.1"/>
    </source>
</evidence>
<feature type="compositionally biased region" description="Polar residues" evidence="1">
    <location>
        <begin position="58"/>
        <end position="72"/>
    </location>
</feature>
<feature type="region of interest" description="Disordered" evidence="1">
    <location>
        <begin position="178"/>
        <end position="214"/>
    </location>
</feature>
<evidence type="ECO:0000313" key="3">
    <source>
        <dbReference type="Proteomes" id="UP000285146"/>
    </source>
</evidence>
<feature type="compositionally biased region" description="Low complexity" evidence="1">
    <location>
        <begin position="120"/>
        <end position="140"/>
    </location>
</feature>
<protein>
    <submittedName>
        <fullName evidence="2">Uncharacterized protein</fullName>
    </submittedName>
</protein>
<keyword evidence="3" id="KW-1185">Reference proteome</keyword>
<organism evidence="2 3">
    <name type="scientific">Cytospora leucostoma</name>
    <dbReference type="NCBI Taxonomy" id="1230097"/>
    <lineage>
        <taxon>Eukaryota</taxon>
        <taxon>Fungi</taxon>
        <taxon>Dikarya</taxon>
        <taxon>Ascomycota</taxon>
        <taxon>Pezizomycotina</taxon>
        <taxon>Sordariomycetes</taxon>
        <taxon>Sordariomycetidae</taxon>
        <taxon>Diaporthales</taxon>
        <taxon>Cytosporaceae</taxon>
        <taxon>Cytospora</taxon>
    </lineage>
</organism>
<dbReference type="OrthoDB" id="3437607at2759"/>
<gene>
    <name evidence="2" type="ORF">VPNG_05149</name>
</gene>